<evidence type="ECO:0000256" key="1">
    <source>
        <dbReference type="SAM" id="SignalP"/>
    </source>
</evidence>
<feature type="signal peptide" evidence="1">
    <location>
        <begin position="1"/>
        <end position="24"/>
    </location>
</feature>
<feature type="chain" id="PRO_5045843231" evidence="1">
    <location>
        <begin position="25"/>
        <end position="159"/>
    </location>
</feature>
<accession>A0ABU2WK90</accession>
<organism evidence="2 3">
    <name type="scientific">Banduia mediterranea</name>
    <dbReference type="NCBI Taxonomy" id="3075609"/>
    <lineage>
        <taxon>Bacteria</taxon>
        <taxon>Pseudomonadati</taxon>
        <taxon>Pseudomonadota</taxon>
        <taxon>Gammaproteobacteria</taxon>
        <taxon>Nevskiales</taxon>
        <taxon>Algiphilaceae</taxon>
        <taxon>Banduia</taxon>
    </lineage>
</organism>
<sequence>MRAARTRVALLPLILLCCAWTANRAGDSRSDAMRFILEKLDVRAGESWVRSGRFFLWHFAFSPDGCALTVERSATNEEAVYTQTVPLAEVNVQWDGRSSLRFSCLRGDACIRYEDLRDRKLRRGDRTQGELLVMQPDDLPKLFDAFGELHRLCDDPYQR</sequence>
<keyword evidence="3" id="KW-1185">Reference proteome</keyword>
<proteinExistence type="predicted"/>
<keyword evidence="1" id="KW-0732">Signal</keyword>
<evidence type="ECO:0000313" key="3">
    <source>
        <dbReference type="Proteomes" id="UP001254608"/>
    </source>
</evidence>
<gene>
    <name evidence="2" type="ORF">RM530_11735</name>
</gene>
<protein>
    <submittedName>
        <fullName evidence="2">Uncharacterized protein</fullName>
    </submittedName>
</protein>
<name>A0ABU2WK90_9GAMM</name>
<comment type="caution">
    <text evidence="2">The sequence shown here is derived from an EMBL/GenBank/DDBJ whole genome shotgun (WGS) entry which is preliminary data.</text>
</comment>
<evidence type="ECO:0000313" key="2">
    <source>
        <dbReference type="EMBL" id="MDT0498029.1"/>
    </source>
</evidence>
<dbReference type="RefSeq" id="WP_311365419.1">
    <property type="nucleotide sequence ID" value="NZ_JAVRIC010000016.1"/>
</dbReference>
<dbReference type="Proteomes" id="UP001254608">
    <property type="component" value="Unassembled WGS sequence"/>
</dbReference>
<reference evidence="2 3" key="1">
    <citation type="submission" date="2023-09" db="EMBL/GenBank/DDBJ databases">
        <authorList>
            <person name="Rey-Velasco X."/>
        </authorList>
    </citation>
    <scope>NUCLEOTIDE SEQUENCE [LARGE SCALE GENOMIC DNA]</scope>
    <source>
        <strain evidence="2 3">W345</strain>
    </source>
</reference>
<dbReference type="EMBL" id="JAVRIC010000016">
    <property type="protein sequence ID" value="MDT0498029.1"/>
    <property type="molecule type" value="Genomic_DNA"/>
</dbReference>